<dbReference type="EMBL" id="JACVHF010000031">
    <property type="protein sequence ID" value="MBC9786268.1"/>
    <property type="molecule type" value="Genomic_DNA"/>
</dbReference>
<sequence length="584" mass="68029">MLKSDMDMLYKNAVMLLNNGEIKTGLLLVAELAKDGHVDSQRGLGIAYLTGEFGLKINYEDAVFWFEQAAKKNDPISLYNLGCMFYNGIGLEKNELKAFDYFLKSADFGYVDAQRVVGDRYYYGDIVELNHNLAKKYYLPASKQGDKHSNYKLGVLKMFEKDEKEVSYNASIDYFEKSITNENKHSLNVLIGLLKQSKSKPTNRECWTLKDLLLKLSSEHNDNYYYRGQTKFYEPPLRPSMYRFENSIYPIKYNGDKRLRKTGTEFYFEKAFSKVLSNSYKIKRIMSMYITNALGYTFTQAMFQQAGYTSEGLDVTSDLLIALFFSTYEYKNGGFKPYEGNKESVIYRWKYLKKPDPKESLQKNYYECGNLIPTYEIYKSFNTCNTVSEFYESLREYANVINWGPSFDLDNTMGNRPFSLIKLPHSLLKKSRVIKQKASLLLGDCVISEQMRENLILRGGDPPPVYMEHLPFKMVQDLSEEGFCETFIYERNNKLALELLNEFNIHPKEIYDEDLDNNGKNDDLSQMLLYGWIENLYAPLTRYGVSVNTNSPAPDYEISYTEMLSYLNEWQEIKKKNGYHLEFD</sequence>
<organism evidence="2 3">
    <name type="scientific">Heliobacterium chlorum</name>
    <dbReference type="NCBI Taxonomy" id="2698"/>
    <lineage>
        <taxon>Bacteria</taxon>
        <taxon>Bacillati</taxon>
        <taxon>Bacillota</taxon>
        <taxon>Clostridia</taxon>
        <taxon>Eubacteriales</taxon>
        <taxon>Heliobacteriaceae</taxon>
        <taxon>Heliobacterium</taxon>
    </lineage>
</organism>
<dbReference type="InterPro" id="IPR050767">
    <property type="entry name" value="Sel1_AlgK"/>
</dbReference>
<dbReference type="PANTHER" id="PTHR11102">
    <property type="entry name" value="SEL-1-LIKE PROTEIN"/>
    <property type="match status" value="1"/>
</dbReference>
<protein>
    <submittedName>
        <fullName evidence="2">SEL1-like repeat protein</fullName>
    </submittedName>
</protein>
<name>A0ABR7T662_HELCL</name>
<dbReference type="InterPro" id="IPR011990">
    <property type="entry name" value="TPR-like_helical_dom_sf"/>
</dbReference>
<proteinExistence type="predicted"/>
<evidence type="ECO:0000313" key="2">
    <source>
        <dbReference type="EMBL" id="MBC9786268.1"/>
    </source>
</evidence>
<dbReference type="Proteomes" id="UP000617402">
    <property type="component" value="Unassembled WGS sequence"/>
</dbReference>
<keyword evidence="3" id="KW-1185">Reference proteome</keyword>
<dbReference type="PANTHER" id="PTHR11102:SF160">
    <property type="entry name" value="ERAD-ASSOCIATED E3 UBIQUITIN-PROTEIN LIGASE COMPONENT HRD3"/>
    <property type="match status" value="1"/>
</dbReference>
<evidence type="ECO:0000259" key="1">
    <source>
        <dbReference type="SMART" id="SM00901"/>
    </source>
</evidence>
<dbReference type="SUPFAM" id="SSF81901">
    <property type="entry name" value="HCP-like"/>
    <property type="match status" value="1"/>
</dbReference>
<accession>A0ABR7T662</accession>
<feature type="domain" description="FRG" evidence="1">
    <location>
        <begin position="220"/>
        <end position="347"/>
    </location>
</feature>
<dbReference type="InterPro" id="IPR014966">
    <property type="entry name" value="FRG-dom"/>
</dbReference>
<dbReference type="InterPro" id="IPR006597">
    <property type="entry name" value="Sel1-like"/>
</dbReference>
<dbReference type="SMART" id="SM00671">
    <property type="entry name" value="SEL1"/>
    <property type="match status" value="3"/>
</dbReference>
<gene>
    <name evidence="2" type="ORF">H1S01_17560</name>
</gene>
<dbReference type="SMART" id="SM00901">
    <property type="entry name" value="FRG"/>
    <property type="match status" value="1"/>
</dbReference>
<evidence type="ECO:0000313" key="3">
    <source>
        <dbReference type="Proteomes" id="UP000617402"/>
    </source>
</evidence>
<dbReference type="Pfam" id="PF08238">
    <property type="entry name" value="Sel1"/>
    <property type="match status" value="4"/>
</dbReference>
<comment type="caution">
    <text evidence="2">The sequence shown here is derived from an EMBL/GenBank/DDBJ whole genome shotgun (WGS) entry which is preliminary data.</text>
</comment>
<dbReference type="RefSeq" id="WP_188041694.1">
    <property type="nucleotide sequence ID" value="NZ_JACVHF010000031.1"/>
</dbReference>
<dbReference type="Gene3D" id="1.25.40.10">
    <property type="entry name" value="Tetratricopeptide repeat domain"/>
    <property type="match status" value="1"/>
</dbReference>
<reference evidence="2 3" key="1">
    <citation type="submission" date="2020-07" db="EMBL/GenBank/DDBJ databases">
        <title>Draft whole-genome sequence of Heliobacterium chlorum DSM 3682, type strain.</title>
        <authorList>
            <person name="Kyndt J.A."/>
            <person name="Meyer T.E."/>
            <person name="Imhoff J.F."/>
        </authorList>
    </citation>
    <scope>NUCLEOTIDE SEQUENCE [LARGE SCALE GENOMIC DNA]</scope>
    <source>
        <strain evidence="2 3">DSM 3682</strain>
    </source>
</reference>